<organism evidence="3 4">
    <name type="scientific">Ananas comosus</name>
    <name type="common">Pineapple</name>
    <name type="synonym">Ananas ananas</name>
    <dbReference type="NCBI Taxonomy" id="4615"/>
    <lineage>
        <taxon>Eukaryota</taxon>
        <taxon>Viridiplantae</taxon>
        <taxon>Streptophyta</taxon>
        <taxon>Embryophyta</taxon>
        <taxon>Tracheophyta</taxon>
        <taxon>Spermatophyta</taxon>
        <taxon>Magnoliopsida</taxon>
        <taxon>Liliopsida</taxon>
        <taxon>Poales</taxon>
        <taxon>Bromeliaceae</taxon>
        <taxon>Bromelioideae</taxon>
        <taxon>Ananas</taxon>
    </lineage>
</organism>
<name>A0A199V7P6_ANACO</name>
<dbReference type="PANTHER" id="PTHR36779:SF1">
    <property type="entry name" value="OS04G0600400 PROTEIN"/>
    <property type="match status" value="1"/>
</dbReference>
<feature type="region of interest" description="Disordered" evidence="1">
    <location>
        <begin position="1"/>
        <end position="22"/>
    </location>
</feature>
<evidence type="ECO:0000256" key="1">
    <source>
        <dbReference type="SAM" id="MobiDB-lite"/>
    </source>
</evidence>
<feature type="transmembrane region" description="Helical" evidence="2">
    <location>
        <begin position="225"/>
        <end position="247"/>
    </location>
</feature>
<evidence type="ECO:0000313" key="4">
    <source>
        <dbReference type="Proteomes" id="UP000092600"/>
    </source>
</evidence>
<keyword evidence="2" id="KW-0472">Membrane</keyword>
<dbReference type="EMBL" id="LSRQ01002932">
    <property type="protein sequence ID" value="OAY72901.1"/>
    <property type="molecule type" value="Genomic_DNA"/>
</dbReference>
<accession>A0A199V7P6</accession>
<dbReference type="STRING" id="4615.A0A199V7P6"/>
<feature type="transmembrane region" description="Helical" evidence="2">
    <location>
        <begin position="33"/>
        <end position="62"/>
    </location>
</feature>
<evidence type="ECO:0000313" key="3">
    <source>
        <dbReference type="EMBL" id="OAY72901.1"/>
    </source>
</evidence>
<protein>
    <submittedName>
        <fullName evidence="3">Uncharacterized protein</fullName>
    </submittedName>
</protein>
<gene>
    <name evidence="3" type="ORF">ACMD2_10560</name>
</gene>
<keyword evidence="2" id="KW-1133">Transmembrane helix</keyword>
<comment type="caution">
    <text evidence="3">The sequence shown here is derived from an EMBL/GenBank/DDBJ whole genome shotgun (WGS) entry which is preliminary data.</text>
</comment>
<dbReference type="PANTHER" id="PTHR36779">
    <property type="entry name" value="OSJNBA0083N12.13 PROTEIN"/>
    <property type="match status" value="1"/>
</dbReference>
<dbReference type="AlphaFoldDB" id="A0A199V7P6"/>
<reference evidence="3 4" key="1">
    <citation type="journal article" date="2016" name="DNA Res.">
        <title>The draft genome of MD-2 pineapple using hybrid error correction of long reads.</title>
        <authorList>
            <person name="Redwan R.M."/>
            <person name="Saidin A."/>
            <person name="Kumar S.V."/>
        </authorList>
    </citation>
    <scope>NUCLEOTIDE SEQUENCE [LARGE SCALE GENOMIC DNA]</scope>
    <source>
        <strain evidence="4">cv. MD2</strain>
        <tissue evidence="3">Leaf</tissue>
    </source>
</reference>
<keyword evidence="2" id="KW-0812">Transmembrane</keyword>
<dbReference type="Proteomes" id="UP000092600">
    <property type="component" value="Unassembled WGS sequence"/>
</dbReference>
<sequence length="316" mass="35172">MDPSAPPKGGGGGGGDRVGEEEVKSERNRASGVLIRCCLSIAFSIVASFVFSFLLGLAALAIGNLSASTAVSVSSTCRIVSSSIDLRSSKVCELGLLNYNAKHVFYPSEKRKFRCRDDYYWASVFQVEYKEYFSGQLFHAVAEAPKEALPHDCRPDFGTAWLMRLKFKVNETYNCRYMPGGRKADIYSDDLFNCQTKEPSLAEMTRRIFILSTRSYTIESLSSRLVGYIVGGIVSGMLSAMCVIVLLKSLQGLFHAATNRLGAKKSYIIISLQRFRRACLILAYFSAVGWLTLQYDMEIDADTVQMLKRRPIHGLY</sequence>
<evidence type="ECO:0000256" key="2">
    <source>
        <dbReference type="SAM" id="Phobius"/>
    </source>
</evidence>
<proteinExistence type="predicted"/>